<keyword evidence="7" id="KW-0175">Coiled coil</keyword>
<dbReference type="SMART" id="SM00648">
    <property type="entry name" value="SWAP"/>
    <property type="match status" value="2"/>
</dbReference>
<dbReference type="Gene3D" id="1.10.10.790">
    <property type="entry name" value="Surp module"/>
    <property type="match status" value="2"/>
</dbReference>
<evidence type="ECO:0000313" key="10">
    <source>
        <dbReference type="EMBL" id="SVE69853.1"/>
    </source>
</evidence>
<feature type="compositionally biased region" description="Polar residues" evidence="8">
    <location>
        <begin position="296"/>
        <end position="308"/>
    </location>
</feature>
<keyword evidence="4" id="KW-0805">Transcription regulation</keyword>
<dbReference type="InterPro" id="IPR035967">
    <property type="entry name" value="SWAP/Surp_sf"/>
</dbReference>
<evidence type="ECO:0000256" key="2">
    <source>
        <dbReference type="ARBA" id="ARBA00022737"/>
    </source>
</evidence>
<proteinExistence type="evidence at transcript level"/>
<feature type="domain" description="SURP motif" evidence="9">
    <location>
        <begin position="200"/>
        <end position="242"/>
    </location>
</feature>
<dbReference type="GO" id="GO:0000395">
    <property type="term" value="P:mRNA 5'-splice site recognition"/>
    <property type="evidence" value="ECO:0007669"/>
    <property type="project" value="TreeGrafter"/>
</dbReference>
<dbReference type="Pfam" id="PF01805">
    <property type="entry name" value="Surp"/>
    <property type="match status" value="2"/>
</dbReference>
<dbReference type="InterPro" id="IPR040397">
    <property type="entry name" value="SWAP"/>
</dbReference>
<evidence type="ECO:0000259" key="9">
    <source>
        <dbReference type="PROSITE" id="PS50128"/>
    </source>
</evidence>
<feature type="compositionally biased region" description="Low complexity" evidence="8">
    <location>
        <begin position="512"/>
        <end position="522"/>
    </location>
</feature>
<feature type="compositionally biased region" description="Basic residues" evidence="8">
    <location>
        <begin position="477"/>
        <end position="508"/>
    </location>
</feature>
<organism evidence="10">
    <name type="scientific">Eubosmina coregoni</name>
    <dbReference type="NCBI Taxonomy" id="186181"/>
    <lineage>
        <taxon>Eukaryota</taxon>
        <taxon>Metazoa</taxon>
        <taxon>Ecdysozoa</taxon>
        <taxon>Arthropoda</taxon>
        <taxon>Crustacea</taxon>
        <taxon>Branchiopoda</taxon>
        <taxon>Diplostraca</taxon>
        <taxon>Cladocera</taxon>
        <taxon>Anomopoda</taxon>
        <taxon>Bosminidae</taxon>
        <taxon>Eubosmina</taxon>
    </lineage>
</organism>
<keyword evidence="3" id="KW-0694">RNA-binding</keyword>
<evidence type="ECO:0000256" key="5">
    <source>
        <dbReference type="ARBA" id="ARBA00023163"/>
    </source>
</evidence>
<feature type="domain" description="SURP motif" evidence="9">
    <location>
        <begin position="319"/>
        <end position="359"/>
    </location>
</feature>
<dbReference type="AlphaFoldDB" id="A0A4Y7LRA1"/>
<dbReference type="FunFam" id="1.10.10.790:FF:000036">
    <property type="match status" value="1"/>
</dbReference>
<evidence type="ECO:0000256" key="7">
    <source>
        <dbReference type="SAM" id="Coils"/>
    </source>
</evidence>
<keyword evidence="1" id="KW-0507">mRNA processing</keyword>
<keyword evidence="5" id="KW-0804">Transcription</keyword>
<keyword evidence="2" id="KW-0677">Repeat</keyword>
<dbReference type="GO" id="GO:0003723">
    <property type="term" value="F:RNA binding"/>
    <property type="evidence" value="ECO:0007669"/>
    <property type="project" value="UniProtKB-KW"/>
</dbReference>
<dbReference type="Pfam" id="PF09750">
    <property type="entry name" value="DRY_EERY"/>
    <property type="match status" value="1"/>
</dbReference>
<accession>A0A4Y7LRA1</accession>
<feature type="coiled-coil region" evidence="7">
    <location>
        <begin position="109"/>
        <end position="136"/>
    </location>
</feature>
<evidence type="ECO:0000256" key="3">
    <source>
        <dbReference type="ARBA" id="ARBA00022884"/>
    </source>
</evidence>
<feature type="compositionally biased region" description="Low complexity" evidence="8">
    <location>
        <begin position="444"/>
        <end position="459"/>
    </location>
</feature>
<reference evidence="10" key="1">
    <citation type="submission" date="2018-08" db="EMBL/GenBank/DDBJ databases">
        <authorList>
            <person name="Cornetti L."/>
        </authorList>
    </citation>
    <scope>NUCLEOTIDE SEQUENCE</scope>
    <source>
        <strain evidence="10">FI-BAL1-1</strain>
    </source>
</reference>
<protein>
    <submittedName>
        <fullName evidence="10">EOG090X07RL</fullName>
    </submittedName>
</protein>
<evidence type="ECO:0000256" key="8">
    <source>
        <dbReference type="SAM" id="MobiDB-lite"/>
    </source>
</evidence>
<dbReference type="PROSITE" id="PS50128">
    <property type="entry name" value="SURP"/>
    <property type="match status" value="2"/>
</dbReference>
<evidence type="ECO:0000256" key="6">
    <source>
        <dbReference type="ARBA" id="ARBA00023187"/>
    </source>
</evidence>
<keyword evidence="6" id="KW-0508">mRNA splicing</keyword>
<name>A0A4Y7LRA1_9CRUS</name>
<evidence type="ECO:0000256" key="4">
    <source>
        <dbReference type="ARBA" id="ARBA00023015"/>
    </source>
</evidence>
<gene>
    <name evidence="10" type="primary">EOG090X07RL</name>
</gene>
<dbReference type="PANTHER" id="PTHR13161">
    <property type="entry name" value="SPLICING FACTOR SUPPRESSOR OF WHITE APRICOT"/>
    <property type="match status" value="1"/>
</dbReference>
<feature type="compositionally biased region" description="Polar residues" evidence="8">
    <location>
        <begin position="555"/>
        <end position="564"/>
    </location>
</feature>
<dbReference type="PANTHER" id="PTHR13161:SF15">
    <property type="entry name" value="SPLICING FACTOR, SUPPRESSOR OF WHITE-APRICOT HOMOLOG"/>
    <property type="match status" value="1"/>
</dbReference>
<dbReference type="InterPro" id="IPR000061">
    <property type="entry name" value="Surp"/>
</dbReference>
<dbReference type="InterPro" id="IPR019147">
    <property type="entry name" value="SWAP_N_domain"/>
</dbReference>
<dbReference type="SUPFAM" id="SSF109905">
    <property type="entry name" value="Surp module (SWAP domain)"/>
    <property type="match status" value="2"/>
</dbReference>
<dbReference type="SMART" id="SM01141">
    <property type="entry name" value="DRY_EERY"/>
    <property type="match status" value="1"/>
</dbReference>
<evidence type="ECO:0000256" key="1">
    <source>
        <dbReference type="ARBA" id="ARBA00022664"/>
    </source>
</evidence>
<feature type="region of interest" description="Disordered" evidence="8">
    <location>
        <begin position="258"/>
        <end position="315"/>
    </location>
</feature>
<sequence length="588" mass="65964">MARRGVLRHKQLLADAESKDKFEDLLVFGYACKLFRDDEKALSIDQGKLLIPWMGDDTIKIDRYDARGTLFDLKSFETPPGGYDRSEGLTGEEKRIEQLCDEERYFALYKDEAEEATIKEEEIKRLNQDLNDVTSEDVSYHQVPFSYNNQTQGNDSTLTSKEAPVKSIIGELGDVLYVPPPSLDVPPGIAVPPTLKLARIVEKTALFISTQGPQMEIIVKAKQANNPMFEFLHFDCALHPFYRHVLAAIRNGAYVVPSEEELESGDNKTEQNVPSDNESDNYLHPSLQPKAEEQVASPSQNASITENSFPHPAPEIRPLIDKTASYMSRNGRHLESYVQAKGDTRFAFLYPVHTLHSYYLHKLSIYTEIHKNQPTVTTSLQSAPVIEKVAIKVEPVVERIVNDQELMRIERRKKAALFLDQMKKERVAAGEGSSSALDEDFAADSESTTTSTAQKSKSSSPDEVEIIGAIPRESKERTRRHRKEKKKRRSSRDRGRKKSRRHRSRSRDRSRSGSAASSGFRSPVIKSRSPSSEQQRHSPITIAVRKLAEDAATKSAGSETSSPLPSKLLTIQPAYAKIAEGIRAKLGL</sequence>
<dbReference type="EMBL" id="LR000234">
    <property type="protein sequence ID" value="SVE69853.1"/>
    <property type="molecule type" value="mRNA"/>
</dbReference>
<feature type="region of interest" description="Disordered" evidence="8">
    <location>
        <begin position="428"/>
        <end position="567"/>
    </location>
</feature>